<feature type="domain" description="Tripartite ATP-independent periplasmic transporters DctQ component" evidence="10">
    <location>
        <begin position="23"/>
        <end position="153"/>
    </location>
</feature>
<protein>
    <recommendedName>
        <fullName evidence="9">TRAP transporter small permease protein</fullName>
    </recommendedName>
</protein>
<keyword evidence="7 9" id="KW-0472">Membrane</keyword>
<dbReference type="PANTHER" id="PTHR35011">
    <property type="entry name" value="2,3-DIKETO-L-GULONATE TRAP TRANSPORTER SMALL PERMEASE PROTEIN YIAM"/>
    <property type="match status" value="1"/>
</dbReference>
<evidence type="ECO:0000256" key="7">
    <source>
        <dbReference type="ARBA" id="ARBA00023136"/>
    </source>
</evidence>
<gene>
    <name evidence="11" type="ORF">HMPREF9444_00891</name>
</gene>
<proteinExistence type="inferred from homology"/>
<keyword evidence="6 9" id="KW-1133">Transmembrane helix</keyword>
<dbReference type="InterPro" id="IPR007387">
    <property type="entry name" value="TRAP_DctQ"/>
</dbReference>
<accession>E8LJL2</accession>
<feature type="transmembrane region" description="Helical" evidence="9">
    <location>
        <begin position="119"/>
        <end position="143"/>
    </location>
</feature>
<evidence type="ECO:0000313" key="11">
    <source>
        <dbReference type="EMBL" id="EFY07310.1"/>
    </source>
</evidence>
<comment type="subunit">
    <text evidence="9">The complex comprises the extracytoplasmic solute receptor protein and the two transmembrane proteins.</text>
</comment>
<keyword evidence="5 9" id="KW-0812">Transmembrane</keyword>
<evidence type="ECO:0000256" key="6">
    <source>
        <dbReference type="ARBA" id="ARBA00022989"/>
    </source>
</evidence>
<dbReference type="InterPro" id="IPR055348">
    <property type="entry name" value="DctQ"/>
</dbReference>
<evidence type="ECO:0000256" key="3">
    <source>
        <dbReference type="ARBA" id="ARBA00022475"/>
    </source>
</evidence>
<evidence type="ECO:0000259" key="10">
    <source>
        <dbReference type="Pfam" id="PF04290"/>
    </source>
</evidence>
<reference evidence="11 12" key="1">
    <citation type="submission" date="2011-01" db="EMBL/GenBank/DDBJ databases">
        <authorList>
            <person name="Weinstock G."/>
            <person name="Sodergren E."/>
            <person name="Clifton S."/>
            <person name="Fulton L."/>
            <person name="Fulton B."/>
            <person name="Courtney L."/>
            <person name="Fronick C."/>
            <person name="Harrison M."/>
            <person name="Strong C."/>
            <person name="Farmer C."/>
            <person name="Delahaunty K."/>
            <person name="Markovic C."/>
            <person name="Hall O."/>
            <person name="Minx P."/>
            <person name="Tomlinson C."/>
            <person name="Mitreva M."/>
            <person name="Hou S."/>
            <person name="Chen J."/>
            <person name="Wollam A."/>
            <person name="Pepin K.H."/>
            <person name="Johnson M."/>
            <person name="Bhonagiri V."/>
            <person name="Zhang X."/>
            <person name="Suruliraj S."/>
            <person name="Warren W."/>
            <person name="Chinwalla A."/>
            <person name="Mardis E.R."/>
            <person name="Wilson R.K."/>
        </authorList>
    </citation>
    <scope>NUCLEOTIDE SEQUENCE [LARGE SCALE GENOMIC DNA]</scope>
    <source>
        <strain evidence="12">DSM 22608 / JCM 16073 / KCTC 15190 / YIT 12066</strain>
    </source>
</reference>
<evidence type="ECO:0000256" key="9">
    <source>
        <dbReference type="RuleBase" id="RU369079"/>
    </source>
</evidence>
<evidence type="ECO:0000256" key="8">
    <source>
        <dbReference type="ARBA" id="ARBA00038436"/>
    </source>
</evidence>
<dbReference type="GO" id="GO:0015740">
    <property type="term" value="P:C4-dicarboxylate transport"/>
    <property type="evidence" value="ECO:0007669"/>
    <property type="project" value="TreeGrafter"/>
</dbReference>
<keyword evidence="3" id="KW-1003">Cell membrane</keyword>
<comment type="subcellular location">
    <subcellularLocation>
        <location evidence="1 9">Cell inner membrane</location>
        <topology evidence="1 9">Multi-pass membrane protein</topology>
    </subcellularLocation>
</comment>
<dbReference type="Proteomes" id="UP000018458">
    <property type="component" value="Unassembled WGS sequence"/>
</dbReference>
<evidence type="ECO:0000256" key="2">
    <source>
        <dbReference type="ARBA" id="ARBA00022448"/>
    </source>
</evidence>
<dbReference type="GO" id="GO:0005886">
    <property type="term" value="C:plasma membrane"/>
    <property type="evidence" value="ECO:0007669"/>
    <property type="project" value="UniProtKB-SubCell"/>
</dbReference>
<comment type="caution">
    <text evidence="11">The sequence shown here is derived from an EMBL/GenBank/DDBJ whole genome shotgun (WGS) entry which is preliminary data.</text>
</comment>
<dbReference type="PANTHER" id="PTHR35011:SF11">
    <property type="entry name" value="TRAP TRANSPORTER SMALL PERMEASE PROTEIN"/>
    <property type="match status" value="1"/>
</dbReference>
<dbReference type="STRING" id="762983.HMPREF9444_00891"/>
<keyword evidence="12" id="KW-1185">Reference proteome</keyword>
<evidence type="ECO:0000256" key="4">
    <source>
        <dbReference type="ARBA" id="ARBA00022519"/>
    </source>
</evidence>
<comment type="similarity">
    <text evidence="8 9">Belongs to the TRAP transporter small permease family.</text>
</comment>
<feature type="transmembrane region" description="Helical" evidence="9">
    <location>
        <begin position="47"/>
        <end position="64"/>
    </location>
</feature>
<evidence type="ECO:0000256" key="5">
    <source>
        <dbReference type="ARBA" id="ARBA00022692"/>
    </source>
</evidence>
<dbReference type="eggNOG" id="COG3090">
    <property type="taxonomic scope" value="Bacteria"/>
</dbReference>
<dbReference type="AlphaFoldDB" id="E8LJL2"/>
<dbReference type="HOGENOM" id="CLU_086356_3_3_6"/>
<sequence>MKDKFKILLNLDLIIACIFFVILVAVTFFGVIMRYFLSDPLHWTEEVQLGCFLWISFLGAGAAFRYGSHVSIEIVYDMLPKKYQLILSVVNYVLMTLLFVYLSVLSFELVQIMFNLNKATYILQIPTGFINMVVPISCVIMIVSSSVQAYREIAAKRIEIKG</sequence>
<evidence type="ECO:0000256" key="1">
    <source>
        <dbReference type="ARBA" id="ARBA00004429"/>
    </source>
</evidence>
<dbReference type="Pfam" id="PF04290">
    <property type="entry name" value="DctQ"/>
    <property type="match status" value="1"/>
</dbReference>
<feature type="transmembrane region" description="Helical" evidence="9">
    <location>
        <begin position="7"/>
        <end position="35"/>
    </location>
</feature>
<keyword evidence="2 9" id="KW-0813">Transport</keyword>
<dbReference type="OrthoDB" id="4964541at2"/>
<dbReference type="EMBL" id="AEVO01000042">
    <property type="protein sequence ID" value="EFY07310.1"/>
    <property type="molecule type" value="Genomic_DNA"/>
</dbReference>
<dbReference type="GO" id="GO:0022857">
    <property type="term" value="F:transmembrane transporter activity"/>
    <property type="evidence" value="ECO:0007669"/>
    <property type="project" value="UniProtKB-UniRule"/>
</dbReference>
<feature type="transmembrane region" description="Helical" evidence="9">
    <location>
        <begin position="85"/>
        <end position="107"/>
    </location>
</feature>
<organism evidence="11 12">
    <name type="scientific">Succinatimonas hippei (strain DSM 22608 / JCM 16073 / KCTC 15190 / YIT 12066)</name>
    <dbReference type="NCBI Taxonomy" id="762983"/>
    <lineage>
        <taxon>Bacteria</taxon>
        <taxon>Pseudomonadati</taxon>
        <taxon>Pseudomonadota</taxon>
        <taxon>Gammaproteobacteria</taxon>
        <taxon>Aeromonadales</taxon>
        <taxon>Succinivibrionaceae</taxon>
        <taxon>Succinatimonas</taxon>
    </lineage>
</organism>
<dbReference type="RefSeq" id="WP_009143100.1">
    <property type="nucleotide sequence ID" value="NZ_GL830979.1"/>
</dbReference>
<evidence type="ECO:0000313" key="12">
    <source>
        <dbReference type="Proteomes" id="UP000018458"/>
    </source>
</evidence>
<keyword evidence="4 9" id="KW-0997">Cell inner membrane</keyword>
<comment type="function">
    <text evidence="9">Part of the tripartite ATP-independent periplasmic (TRAP) transport system.</text>
</comment>
<name>E8LJL2_SUCHY</name>